<dbReference type="GO" id="GO:0005506">
    <property type="term" value="F:iron ion binding"/>
    <property type="evidence" value="ECO:0007669"/>
    <property type="project" value="InterPro"/>
</dbReference>
<feature type="chain" id="PRO_5004658833" description="Cytochrome P450" evidence="7">
    <location>
        <begin position="22"/>
        <end position="500"/>
    </location>
</feature>
<dbReference type="CDD" id="cd20618">
    <property type="entry name" value="CYP71_clan"/>
    <property type="match status" value="1"/>
</dbReference>
<feature type="binding site" description="axial binding residue" evidence="5">
    <location>
        <position position="438"/>
    </location>
    <ligand>
        <name>heme</name>
        <dbReference type="ChEBI" id="CHEBI:30413"/>
    </ligand>
    <ligandPart>
        <name>Fe</name>
        <dbReference type="ChEBI" id="CHEBI:18248"/>
    </ligandPart>
</feature>
<dbReference type="InterPro" id="IPR036396">
    <property type="entry name" value="Cyt_P450_sf"/>
</dbReference>
<dbReference type="AlphaFoldDB" id="U5DDG5"/>
<dbReference type="SUPFAM" id="SSF48264">
    <property type="entry name" value="Cytochrome P450"/>
    <property type="match status" value="1"/>
</dbReference>
<dbReference type="GO" id="GO:0020037">
    <property type="term" value="F:heme binding"/>
    <property type="evidence" value="ECO:0007669"/>
    <property type="project" value="InterPro"/>
</dbReference>
<dbReference type="PRINTS" id="PR00463">
    <property type="entry name" value="EP450I"/>
</dbReference>
<dbReference type="Proteomes" id="UP000017836">
    <property type="component" value="Unassembled WGS sequence"/>
</dbReference>
<dbReference type="GO" id="GO:0016709">
    <property type="term" value="F:oxidoreductase activity, acting on paired donors, with incorporation or reduction of molecular oxygen, NAD(P)H as one donor, and incorporation of one atom of oxygen"/>
    <property type="evidence" value="ECO:0000318"/>
    <property type="project" value="GO_Central"/>
</dbReference>
<dbReference type="Pfam" id="PF00067">
    <property type="entry name" value="p450"/>
    <property type="match status" value="1"/>
</dbReference>
<dbReference type="InterPro" id="IPR002401">
    <property type="entry name" value="Cyt_P450_E_grp-I"/>
</dbReference>
<dbReference type="EMBL" id="KI392060">
    <property type="protein sequence ID" value="ERN20265.1"/>
    <property type="molecule type" value="Genomic_DNA"/>
</dbReference>
<protein>
    <recommendedName>
        <fullName evidence="10">Cytochrome P450</fullName>
    </recommendedName>
</protein>
<dbReference type="Gene3D" id="1.10.630.10">
    <property type="entry name" value="Cytochrome P450"/>
    <property type="match status" value="1"/>
</dbReference>
<proteinExistence type="inferred from homology"/>
<dbReference type="Gramene" id="ERN20265">
    <property type="protein sequence ID" value="ERN20265"/>
    <property type="gene ID" value="AMTR_s00066p00165900"/>
</dbReference>
<evidence type="ECO:0000313" key="9">
    <source>
        <dbReference type="Proteomes" id="UP000017836"/>
    </source>
</evidence>
<evidence type="ECO:0000256" key="5">
    <source>
        <dbReference type="PIRSR" id="PIRSR602401-1"/>
    </source>
</evidence>
<dbReference type="PANTHER" id="PTHR47947:SF51">
    <property type="entry name" value="CYTOCHROME P450"/>
    <property type="match status" value="1"/>
</dbReference>
<sequence>MELMFLVAFLLILAALYVAKGKNSIVNLPPGPRPLPFIGNFHLLKRPHYRSLSDLANQYGPIFSLRLGIRPVVIVSSASLAQECFTKNDITFASRPQLAFGKYLGYNYMSVAWAPYGAHWRNLRRIETLELLSSRKIEMFAYIRHEEVAALLQSIVEASDRGEVVNLKDSIEETMFNAIVKMVADKSYYGSRAKDLHEAKAFIEVINETFTLSGVLNIGDFIPWLSWLGLRGIRLMKALHRKRDRLIQRIVDEHRKLRSGDGHVFKQDFIHMLLDMHEEDPNYFTDDLIKSIIQVMIVAGTETTAVTLQWAIALLLNHPDSLQKAQTELDQQVGRDRLVEESDLSKLEYLRAIINETLRLYPPAATLLPHESTTTCTLGGYTVPKGTMLWVNAWHIQRDPCAWSEPLRFEPERFIGSGVDVKGQDFRVIPFGSGRRSCPGMGLALRSLEYVLASLLHAFEWRREGPEPVDMTDVGISLKMAAPLRALATPRLEPHVCLLA</sequence>
<evidence type="ECO:0000256" key="4">
    <source>
        <dbReference type="ARBA" id="ARBA00023004"/>
    </source>
</evidence>
<evidence type="ECO:0008006" key="10">
    <source>
        <dbReference type="Google" id="ProtNLM"/>
    </source>
</evidence>
<reference evidence="9" key="1">
    <citation type="journal article" date="2013" name="Science">
        <title>The Amborella genome and the evolution of flowering plants.</title>
        <authorList>
            <consortium name="Amborella Genome Project"/>
        </authorList>
    </citation>
    <scope>NUCLEOTIDE SEQUENCE [LARGE SCALE GENOMIC DNA]</scope>
</reference>
<evidence type="ECO:0000256" key="7">
    <source>
        <dbReference type="SAM" id="SignalP"/>
    </source>
</evidence>
<dbReference type="GO" id="GO:0016020">
    <property type="term" value="C:membrane"/>
    <property type="evidence" value="ECO:0000318"/>
    <property type="project" value="GO_Central"/>
</dbReference>
<dbReference type="OrthoDB" id="1055148at2759"/>
<dbReference type="PANTHER" id="PTHR47947">
    <property type="entry name" value="CYTOCHROME P450 82C3-RELATED"/>
    <property type="match status" value="1"/>
</dbReference>
<dbReference type="InterPro" id="IPR050651">
    <property type="entry name" value="Plant_Cytochrome_P450_Monoox"/>
</dbReference>
<comment type="similarity">
    <text evidence="6">Belongs to the cytochrome P450 family.</text>
</comment>
<dbReference type="PRINTS" id="PR00385">
    <property type="entry name" value="P450"/>
</dbReference>
<feature type="signal peptide" evidence="7">
    <location>
        <begin position="1"/>
        <end position="21"/>
    </location>
</feature>
<comment type="cofactor">
    <cofactor evidence="5">
        <name>heme</name>
        <dbReference type="ChEBI" id="CHEBI:30413"/>
    </cofactor>
</comment>
<dbReference type="PROSITE" id="PS00086">
    <property type="entry name" value="CYTOCHROME_P450"/>
    <property type="match status" value="1"/>
</dbReference>
<keyword evidence="3 6" id="KW-0560">Oxidoreductase</keyword>
<evidence type="ECO:0000256" key="6">
    <source>
        <dbReference type="RuleBase" id="RU000461"/>
    </source>
</evidence>
<dbReference type="InterPro" id="IPR001128">
    <property type="entry name" value="Cyt_P450"/>
</dbReference>
<keyword evidence="7" id="KW-0732">Signal</keyword>
<keyword evidence="1 5" id="KW-0349">Heme</keyword>
<keyword evidence="2 5" id="KW-0479">Metal-binding</keyword>
<name>U5DDG5_AMBTC</name>
<dbReference type="KEGG" id="atr:18448675"/>
<accession>U5DDG5</accession>
<dbReference type="InterPro" id="IPR017972">
    <property type="entry name" value="Cyt_P450_CS"/>
</dbReference>
<organism evidence="8 9">
    <name type="scientific">Amborella trichopoda</name>
    <dbReference type="NCBI Taxonomy" id="13333"/>
    <lineage>
        <taxon>Eukaryota</taxon>
        <taxon>Viridiplantae</taxon>
        <taxon>Streptophyta</taxon>
        <taxon>Embryophyta</taxon>
        <taxon>Tracheophyta</taxon>
        <taxon>Spermatophyta</taxon>
        <taxon>Magnoliopsida</taxon>
        <taxon>Amborellales</taxon>
        <taxon>Amborellaceae</taxon>
        <taxon>Amborella</taxon>
    </lineage>
</organism>
<evidence type="ECO:0000256" key="2">
    <source>
        <dbReference type="ARBA" id="ARBA00022723"/>
    </source>
</evidence>
<evidence type="ECO:0000256" key="1">
    <source>
        <dbReference type="ARBA" id="ARBA00022617"/>
    </source>
</evidence>
<gene>
    <name evidence="8" type="ORF">AMTR_s00066p00165900</name>
</gene>
<keyword evidence="4 5" id="KW-0408">Iron</keyword>
<dbReference type="FunFam" id="1.10.630.10:FF:000026">
    <property type="entry name" value="Cytochrome P450 82C4"/>
    <property type="match status" value="1"/>
</dbReference>
<dbReference type="HOGENOM" id="CLU_001570_4_0_1"/>
<evidence type="ECO:0000256" key="3">
    <source>
        <dbReference type="ARBA" id="ARBA00023002"/>
    </source>
</evidence>
<keyword evidence="9" id="KW-1185">Reference proteome</keyword>
<keyword evidence="6" id="KW-0503">Monooxygenase</keyword>
<dbReference type="eggNOG" id="KOG0156">
    <property type="taxonomic scope" value="Eukaryota"/>
</dbReference>
<evidence type="ECO:0000313" key="8">
    <source>
        <dbReference type="EMBL" id="ERN20265.1"/>
    </source>
</evidence>